<keyword evidence="2" id="KW-1185">Reference proteome</keyword>
<comment type="caution">
    <text evidence="1">The sequence shown here is derived from an EMBL/GenBank/DDBJ whole genome shotgun (WGS) entry which is preliminary data.</text>
</comment>
<organism evidence="1 2">
    <name type="scientific">Clathrus columnatus</name>
    <dbReference type="NCBI Taxonomy" id="1419009"/>
    <lineage>
        <taxon>Eukaryota</taxon>
        <taxon>Fungi</taxon>
        <taxon>Dikarya</taxon>
        <taxon>Basidiomycota</taxon>
        <taxon>Agaricomycotina</taxon>
        <taxon>Agaricomycetes</taxon>
        <taxon>Phallomycetidae</taxon>
        <taxon>Phallales</taxon>
        <taxon>Clathraceae</taxon>
        <taxon>Clathrus</taxon>
    </lineage>
</organism>
<accession>A0AAV5AKS9</accession>
<proteinExistence type="predicted"/>
<sequence>MSLYVETLQKATRVLQEENAIPPEELSRTLSLLTLTPKLTYYRAEMLLHQVAAQDILNKIKELAIETEQTQLWKSFVDAQRGLAQTYNGMSAMGASIYRERELEMNDFTTIALGIKNYCETLKIMKHDAIAGHRLHNLVVDGLLECRMLGQIGLHVLEQQNITLVDIGLSYAFVDMDNYY</sequence>
<dbReference type="AlphaFoldDB" id="A0AAV5AKS9"/>
<reference evidence="1" key="1">
    <citation type="submission" date="2021-10" db="EMBL/GenBank/DDBJ databases">
        <title>De novo Genome Assembly of Clathrus columnatus (Basidiomycota, Fungi) Using Illumina and Nanopore Sequence Data.</title>
        <authorList>
            <person name="Ogiso-Tanaka E."/>
            <person name="Itagaki H."/>
            <person name="Hosoya T."/>
            <person name="Hosaka K."/>
        </authorList>
    </citation>
    <scope>NUCLEOTIDE SEQUENCE</scope>
    <source>
        <strain evidence="1">MO-923</strain>
    </source>
</reference>
<dbReference type="EMBL" id="BPWL01000011">
    <property type="protein sequence ID" value="GJJ15271.1"/>
    <property type="molecule type" value="Genomic_DNA"/>
</dbReference>
<gene>
    <name evidence="1" type="ORF">Clacol_009547</name>
</gene>
<dbReference type="Proteomes" id="UP001050691">
    <property type="component" value="Unassembled WGS sequence"/>
</dbReference>
<protein>
    <submittedName>
        <fullName evidence="1">Uncharacterized protein</fullName>
    </submittedName>
</protein>
<name>A0AAV5AKS9_9AGAM</name>
<evidence type="ECO:0000313" key="1">
    <source>
        <dbReference type="EMBL" id="GJJ15271.1"/>
    </source>
</evidence>
<evidence type="ECO:0000313" key="2">
    <source>
        <dbReference type="Proteomes" id="UP001050691"/>
    </source>
</evidence>